<dbReference type="InterPro" id="IPR013096">
    <property type="entry name" value="Cupin_2"/>
</dbReference>
<evidence type="ECO:0000313" key="4">
    <source>
        <dbReference type="Proteomes" id="UP000269692"/>
    </source>
</evidence>
<dbReference type="SUPFAM" id="SSF51182">
    <property type="entry name" value="RmlC-like cupins"/>
    <property type="match status" value="1"/>
</dbReference>
<dbReference type="InterPro" id="IPR010982">
    <property type="entry name" value="Lambda_DNA-bd_dom_sf"/>
</dbReference>
<dbReference type="PANTHER" id="PTHR46797:SF1">
    <property type="entry name" value="METHYLPHOSPHONATE SYNTHASE"/>
    <property type="match status" value="1"/>
</dbReference>
<dbReference type="SUPFAM" id="SSF47413">
    <property type="entry name" value="lambda repressor-like DNA-binding domains"/>
    <property type="match status" value="1"/>
</dbReference>
<keyword evidence="1" id="KW-0238">DNA-binding</keyword>
<dbReference type="GO" id="GO:0003677">
    <property type="term" value="F:DNA binding"/>
    <property type="evidence" value="ECO:0007669"/>
    <property type="project" value="UniProtKB-KW"/>
</dbReference>
<dbReference type="Pfam" id="PF13560">
    <property type="entry name" value="HTH_31"/>
    <property type="match status" value="1"/>
</dbReference>
<dbReference type="CDD" id="cd00093">
    <property type="entry name" value="HTH_XRE"/>
    <property type="match status" value="1"/>
</dbReference>
<reference evidence="3 4" key="1">
    <citation type="submission" date="2018-10" db="EMBL/GenBank/DDBJ databases">
        <title>Xanthobacter tagetidis genome sequencing and assembly.</title>
        <authorList>
            <person name="Maclea K.S."/>
            <person name="Goen A.E."/>
            <person name="Fatima S.A."/>
        </authorList>
    </citation>
    <scope>NUCLEOTIDE SEQUENCE [LARGE SCALE GENOMIC DNA]</scope>
    <source>
        <strain evidence="3 4">ATCC 700314</strain>
    </source>
</reference>
<gene>
    <name evidence="3" type="ORF">D9R14_21105</name>
</gene>
<dbReference type="PROSITE" id="PS50943">
    <property type="entry name" value="HTH_CROC1"/>
    <property type="match status" value="1"/>
</dbReference>
<dbReference type="Pfam" id="PF07883">
    <property type="entry name" value="Cupin_2"/>
    <property type="match status" value="1"/>
</dbReference>
<dbReference type="Gene3D" id="1.10.260.40">
    <property type="entry name" value="lambda repressor-like DNA-binding domains"/>
    <property type="match status" value="1"/>
</dbReference>
<evidence type="ECO:0000313" key="3">
    <source>
        <dbReference type="EMBL" id="RLP72832.1"/>
    </source>
</evidence>
<protein>
    <submittedName>
        <fullName evidence="3">Cupin domain-containing protein</fullName>
    </submittedName>
</protein>
<dbReference type="OrthoDB" id="9805356at2"/>
<organism evidence="3 4">
    <name type="scientific">Xanthobacter tagetidis</name>
    <dbReference type="NCBI Taxonomy" id="60216"/>
    <lineage>
        <taxon>Bacteria</taxon>
        <taxon>Pseudomonadati</taxon>
        <taxon>Pseudomonadota</taxon>
        <taxon>Alphaproteobacteria</taxon>
        <taxon>Hyphomicrobiales</taxon>
        <taxon>Xanthobacteraceae</taxon>
        <taxon>Xanthobacter</taxon>
    </lineage>
</organism>
<dbReference type="InterPro" id="IPR011051">
    <property type="entry name" value="RmlC_Cupin_sf"/>
</dbReference>
<evidence type="ECO:0000256" key="1">
    <source>
        <dbReference type="ARBA" id="ARBA00023125"/>
    </source>
</evidence>
<dbReference type="Proteomes" id="UP000269692">
    <property type="component" value="Unassembled WGS sequence"/>
</dbReference>
<dbReference type="PANTHER" id="PTHR46797">
    <property type="entry name" value="HTH-TYPE TRANSCRIPTIONAL REGULATOR"/>
    <property type="match status" value="1"/>
</dbReference>
<dbReference type="SMART" id="SM00530">
    <property type="entry name" value="HTH_XRE"/>
    <property type="match status" value="1"/>
</dbReference>
<dbReference type="GO" id="GO:0003700">
    <property type="term" value="F:DNA-binding transcription factor activity"/>
    <property type="evidence" value="ECO:0007669"/>
    <property type="project" value="TreeGrafter"/>
</dbReference>
<dbReference type="InterPro" id="IPR050807">
    <property type="entry name" value="TransReg_Diox_bact_type"/>
</dbReference>
<proteinExistence type="predicted"/>
<dbReference type="InterPro" id="IPR001387">
    <property type="entry name" value="Cro/C1-type_HTH"/>
</dbReference>
<evidence type="ECO:0000259" key="2">
    <source>
        <dbReference type="PROSITE" id="PS50943"/>
    </source>
</evidence>
<name>A0A3L7A064_9HYPH</name>
<dbReference type="CDD" id="cd02209">
    <property type="entry name" value="cupin_XRE_C"/>
    <property type="match status" value="1"/>
</dbReference>
<comment type="caution">
    <text evidence="3">The sequence shown here is derived from an EMBL/GenBank/DDBJ whole genome shotgun (WGS) entry which is preliminary data.</text>
</comment>
<keyword evidence="4" id="KW-1185">Reference proteome</keyword>
<accession>A0A3L7A064</accession>
<feature type="domain" description="HTH cro/C1-type" evidence="2">
    <location>
        <begin position="96"/>
        <end position="150"/>
    </location>
</feature>
<sequence>MPRSGAGASAPHPACVVQSSTLVARLRRACNRSKVDEQFGCRCCFFGACALRPRLRRGCPDFDLARVRQELLDPMVTLDTSHSMPLPAGVSLGRAIRALRAERGLSLSQLALAAALDKGYLSRVERGLKVPSVAIVLRISTALEVSAAQLFGAAERQEPIFVTRAGDRAERTADDGNYHMEILTQSTGSAGLEVFLMYPPAEFANEPEAAHRGEEVLFVVAGTVEVRFAETVLVLETGDSVQFPGPLRHQVRRLAEKSCVLISVYGP</sequence>
<dbReference type="GO" id="GO:0005829">
    <property type="term" value="C:cytosol"/>
    <property type="evidence" value="ECO:0007669"/>
    <property type="project" value="TreeGrafter"/>
</dbReference>
<dbReference type="InterPro" id="IPR014710">
    <property type="entry name" value="RmlC-like_jellyroll"/>
</dbReference>
<dbReference type="Gene3D" id="2.60.120.10">
    <property type="entry name" value="Jelly Rolls"/>
    <property type="match status" value="1"/>
</dbReference>
<dbReference type="EMBL" id="RCTF01000024">
    <property type="protein sequence ID" value="RLP72832.1"/>
    <property type="molecule type" value="Genomic_DNA"/>
</dbReference>
<dbReference type="AlphaFoldDB" id="A0A3L7A064"/>